<keyword evidence="2" id="KW-1185">Reference proteome</keyword>
<comment type="caution">
    <text evidence="1">The sequence shown here is derived from an EMBL/GenBank/DDBJ whole genome shotgun (WGS) entry which is preliminary data.</text>
</comment>
<reference evidence="1" key="1">
    <citation type="submission" date="2022-11" db="EMBL/GenBank/DDBJ databases">
        <authorList>
            <person name="Hyden B.L."/>
            <person name="Feng K."/>
            <person name="Yates T."/>
            <person name="Jawdy S."/>
            <person name="Smart L.B."/>
            <person name="Muchero W."/>
        </authorList>
    </citation>
    <scope>NUCLEOTIDE SEQUENCE</scope>
    <source>
        <tissue evidence="1">Shoot tip</tissue>
    </source>
</reference>
<evidence type="ECO:0000313" key="2">
    <source>
        <dbReference type="Proteomes" id="UP001151532"/>
    </source>
</evidence>
<protein>
    <submittedName>
        <fullName evidence="1">Uncharacterized protein</fullName>
    </submittedName>
</protein>
<sequence length="202" mass="20113">MTNLSSSCCGANGDRGVGGSEKVTVVMGVLIGVGAGLISNMEVMLVGVGAVMGADVGVRVVSVVGVGVGAGLGADVGVRVVSVVGVGAGAVEGVVVGARVAEVLVVLLMGVGAEEGAGVVGTVVMGDGAYVGEKAILVLLFVMGFGAGVAAEVGEGVGPKVLMVLKVEDLEVAVVVVVRRRRKERRYLSIIMREFLEFLECG</sequence>
<dbReference type="EMBL" id="JAPFFK010000007">
    <property type="protein sequence ID" value="KAJ6753516.1"/>
    <property type="molecule type" value="Genomic_DNA"/>
</dbReference>
<gene>
    <name evidence="1" type="ORF">OIU79_026360</name>
</gene>
<accession>A0A9Q0VSE6</accession>
<reference evidence="1" key="2">
    <citation type="journal article" date="2023" name="Int. J. Mol. Sci.">
        <title>De Novo Assembly and Annotation of 11 Diverse Shrub Willow (Salix) Genomes Reveals Novel Gene Organization in Sex-Linked Regions.</title>
        <authorList>
            <person name="Hyden B."/>
            <person name="Feng K."/>
            <person name="Yates T.B."/>
            <person name="Jawdy S."/>
            <person name="Cereghino C."/>
            <person name="Smart L.B."/>
            <person name="Muchero W."/>
        </authorList>
    </citation>
    <scope>NUCLEOTIDE SEQUENCE</scope>
    <source>
        <tissue evidence="1">Shoot tip</tissue>
    </source>
</reference>
<evidence type="ECO:0000313" key="1">
    <source>
        <dbReference type="EMBL" id="KAJ6753516.1"/>
    </source>
</evidence>
<dbReference type="Proteomes" id="UP001151532">
    <property type="component" value="Chromosome 16"/>
</dbReference>
<name>A0A9Q0VSE6_SALPP</name>
<dbReference type="AlphaFoldDB" id="A0A9Q0VSE6"/>
<proteinExistence type="predicted"/>
<organism evidence="1 2">
    <name type="scientific">Salix purpurea</name>
    <name type="common">Purple osier willow</name>
    <dbReference type="NCBI Taxonomy" id="77065"/>
    <lineage>
        <taxon>Eukaryota</taxon>
        <taxon>Viridiplantae</taxon>
        <taxon>Streptophyta</taxon>
        <taxon>Embryophyta</taxon>
        <taxon>Tracheophyta</taxon>
        <taxon>Spermatophyta</taxon>
        <taxon>Magnoliopsida</taxon>
        <taxon>eudicotyledons</taxon>
        <taxon>Gunneridae</taxon>
        <taxon>Pentapetalae</taxon>
        <taxon>rosids</taxon>
        <taxon>fabids</taxon>
        <taxon>Malpighiales</taxon>
        <taxon>Salicaceae</taxon>
        <taxon>Saliceae</taxon>
        <taxon>Salix</taxon>
    </lineage>
</organism>